<sequence>MDIINTRTSENMVKIVKSENDMKEKLIRNVKKEPSAVSCELSVSTKEVMGLLTVPYSVNEEHNNQAPEH</sequence>
<proteinExistence type="predicted"/>
<name>A0A7R9D152_TIMCR</name>
<dbReference type="EMBL" id="OC319569">
    <property type="protein sequence ID" value="CAD7405786.1"/>
    <property type="molecule type" value="Genomic_DNA"/>
</dbReference>
<organism evidence="1">
    <name type="scientific">Timema cristinae</name>
    <name type="common">Walking stick</name>
    <dbReference type="NCBI Taxonomy" id="61476"/>
    <lineage>
        <taxon>Eukaryota</taxon>
        <taxon>Metazoa</taxon>
        <taxon>Ecdysozoa</taxon>
        <taxon>Arthropoda</taxon>
        <taxon>Hexapoda</taxon>
        <taxon>Insecta</taxon>
        <taxon>Pterygota</taxon>
        <taxon>Neoptera</taxon>
        <taxon>Polyneoptera</taxon>
        <taxon>Phasmatodea</taxon>
        <taxon>Timematodea</taxon>
        <taxon>Timematoidea</taxon>
        <taxon>Timematidae</taxon>
        <taxon>Timema</taxon>
    </lineage>
</organism>
<accession>A0A7R9D152</accession>
<dbReference type="AlphaFoldDB" id="A0A7R9D152"/>
<evidence type="ECO:0000313" key="1">
    <source>
        <dbReference type="EMBL" id="CAD7405786.1"/>
    </source>
</evidence>
<gene>
    <name evidence="1" type="ORF">TCEB3V08_LOCUS8162</name>
</gene>
<protein>
    <submittedName>
        <fullName evidence="1">Uncharacterized protein</fullName>
    </submittedName>
</protein>
<reference evidence="1" key="1">
    <citation type="submission" date="2020-11" db="EMBL/GenBank/DDBJ databases">
        <authorList>
            <person name="Tran Van P."/>
        </authorList>
    </citation>
    <scope>NUCLEOTIDE SEQUENCE</scope>
</reference>